<evidence type="ECO:0000256" key="1">
    <source>
        <dbReference type="SAM" id="MobiDB-lite"/>
    </source>
</evidence>
<gene>
    <name evidence="2" type="ORF">HJG60_006519</name>
</gene>
<evidence type="ECO:0000313" key="2">
    <source>
        <dbReference type="EMBL" id="KAF6109116.1"/>
    </source>
</evidence>
<dbReference type="InterPro" id="IPR050417">
    <property type="entry name" value="Sugar_Epim/Isomerase"/>
</dbReference>
<accession>A0A834E9U6</accession>
<dbReference type="EMBL" id="JABVXQ010000005">
    <property type="protein sequence ID" value="KAF6109116.1"/>
    <property type="molecule type" value="Genomic_DNA"/>
</dbReference>
<keyword evidence="2" id="KW-0413">Isomerase</keyword>
<dbReference type="Gene3D" id="3.20.20.150">
    <property type="entry name" value="Divalent-metal-dependent TIM barrel enzymes"/>
    <property type="match status" value="1"/>
</dbReference>
<dbReference type="PANTHER" id="PTHR43489">
    <property type="entry name" value="ISOMERASE"/>
    <property type="match status" value="1"/>
</dbReference>
<proteinExistence type="predicted"/>
<organism evidence="2 3">
    <name type="scientific">Phyllostomus discolor</name>
    <name type="common">pale spear-nosed bat</name>
    <dbReference type="NCBI Taxonomy" id="89673"/>
    <lineage>
        <taxon>Eukaryota</taxon>
        <taxon>Metazoa</taxon>
        <taxon>Chordata</taxon>
        <taxon>Craniata</taxon>
        <taxon>Vertebrata</taxon>
        <taxon>Euteleostomi</taxon>
        <taxon>Mammalia</taxon>
        <taxon>Eutheria</taxon>
        <taxon>Laurasiatheria</taxon>
        <taxon>Chiroptera</taxon>
        <taxon>Yangochiroptera</taxon>
        <taxon>Phyllostomidae</taxon>
        <taxon>Phyllostominae</taxon>
        <taxon>Phyllostomus</taxon>
    </lineage>
</organism>
<feature type="region of interest" description="Disordered" evidence="1">
    <location>
        <begin position="71"/>
        <end position="91"/>
    </location>
</feature>
<dbReference type="GO" id="GO:0008903">
    <property type="term" value="F:hydroxypyruvate isomerase activity"/>
    <property type="evidence" value="ECO:0007669"/>
    <property type="project" value="TreeGrafter"/>
</dbReference>
<sequence>MAPLRFSANVSWLFPELSGLPARLRAAGSAGFEAAEVAWPYADPPEALACAVREAGLQEIERRGKWDWGPFPGGRRPSERGWSRLCCTPRL</sequence>
<dbReference type="GO" id="GO:0046487">
    <property type="term" value="P:glyoxylate metabolic process"/>
    <property type="evidence" value="ECO:0007669"/>
    <property type="project" value="TreeGrafter"/>
</dbReference>
<comment type="caution">
    <text evidence="2">The sequence shown here is derived from an EMBL/GenBank/DDBJ whole genome shotgun (WGS) entry which is preliminary data.</text>
</comment>
<reference evidence="2 3" key="1">
    <citation type="journal article" date="2020" name="Nature">
        <title>Six reference-quality genomes reveal evolution of bat adaptations.</title>
        <authorList>
            <person name="Jebb D."/>
            <person name="Huang Z."/>
            <person name="Pippel M."/>
            <person name="Hughes G.M."/>
            <person name="Lavrichenko K."/>
            <person name="Devanna P."/>
            <person name="Winkler S."/>
            <person name="Jermiin L.S."/>
            <person name="Skirmuntt E.C."/>
            <person name="Katzourakis A."/>
            <person name="Burkitt-Gray L."/>
            <person name="Ray D.A."/>
            <person name="Sullivan K.A.M."/>
            <person name="Roscito J.G."/>
            <person name="Kirilenko B.M."/>
            <person name="Davalos L.M."/>
            <person name="Corthals A.P."/>
            <person name="Power M.L."/>
            <person name="Jones G."/>
            <person name="Ransome R.D."/>
            <person name="Dechmann D.K.N."/>
            <person name="Locatelli A.G."/>
            <person name="Puechmaille S.J."/>
            <person name="Fedrigo O."/>
            <person name="Jarvis E.D."/>
            <person name="Hiller M."/>
            <person name="Vernes S.C."/>
            <person name="Myers E.W."/>
            <person name="Teeling E.C."/>
        </authorList>
    </citation>
    <scope>NUCLEOTIDE SEQUENCE [LARGE SCALE GENOMIC DNA]</scope>
    <source>
        <strain evidence="2">Bat1K_MPI-CBG_1</strain>
    </source>
</reference>
<dbReference type="SUPFAM" id="SSF51658">
    <property type="entry name" value="Xylose isomerase-like"/>
    <property type="match status" value="1"/>
</dbReference>
<evidence type="ECO:0000313" key="3">
    <source>
        <dbReference type="Proteomes" id="UP000664940"/>
    </source>
</evidence>
<name>A0A834E9U6_9CHIR</name>
<protein>
    <submittedName>
        <fullName evidence="2">Putative hydroxypyruvate isomerase (Putative)</fullName>
    </submittedName>
</protein>
<keyword evidence="2" id="KW-0670">Pyruvate</keyword>
<dbReference type="PANTHER" id="PTHR43489:SF6">
    <property type="entry name" value="HYDROXYPYRUVATE ISOMERASE-RELATED"/>
    <property type="match status" value="1"/>
</dbReference>
<dbReference type="AlphaFoldDB" id="A0A834E9U6"/>
<dbReference type="Proteomes" id="UP000664940">
    <property type="component" value="Unassembled WGS sequence"/>
</dbReference>
<dbReference type="InterPro" id="IPR036237">
    <property type="entry name" value="Xyl_isomerase-like_sf"/>
</dbReference>